<name>A0ABQ5XW27_9GAMM</name>
<keyword evidence="2" id="KW-1185">Reference proteome</keyword>
<sequence>MHSYSIQLRVSGIDVDPESVTNFLELPPSLSRLKGEKRGQNSVWTESLWSYGGKYCEVTREWKSLEEGLLELMEELWPKRDLICSLAKKSDVIWWCGHFQSSFDGGPTFSIVLMRRLAEFGVPLYLDNYFRSEEKDLGGDIN</sequence>
<reference evidence="2" key="1">
    <citation type="journal article" date="2019" name="Int. J. Syst. Evol. Microbiol.">
        <title>The Global Catalogue of Microorganisms (GCM) 10K type strain sequencing project: providing services to taxonomists for standard genome sequencing and annotation.</title>
        <authorList>
            <consortium name="The Broad Institute Genomics Platform"/>
            <consortium name="The Broad Institute Genome Sequencing Center for Infectious Disease"/>
            <person name="Wu L."/>
            <person name="Ma J."/>
        </authorList>
    </citation>
    <scope>NUCLEOTIDE SEQUENCE [LARGE SCALE GENOMIC DNA]</scope>
    <source>
        <strain evidence="2">NBRC 111980</strain>
    </source>
</reference>
<evidence type="ECO:0008006" key="3">
    <source>
        <dbReference type="Google" id="ProtNLM"/>
    </source>
</evidence>
<proteinExistence type="predicted"/>
<evidence type="ECO:0000313" key="2">
    <source>
        <dbReference type="Proteomes" id="UP001156670"/>
    </source>
</evidence>
<dbReference type="EMBL" id="BSOB01000063">
    <property type="protein sequence ID" value="GLQ95532.1"/>
    <property type="molecule type" value="Genomic_DNA"/>
</dbReference>
<dbReference type="Proteomes" id="UP001156670">
    <property type="component" value="Unassembled WGS sequence"/>
</dbReference>
<dbReference type="InterPro" id="IPR025459">
    <property type="entry name" value="DUF4279"/>
</dbReference>
<evidence type="ECO:0000313" key="1">
    <source>
        <dbReference type="EMBL" id="GLQ95532.1"/>
    </source>
</evidence>
<accession>A0ABQ5XW27</accession>
<gene>
    <name evidence="1" type="ORF">GCM10007901_44880</name>
</gene>
<protein>
    <recommendedName>
        <fullName evidence="3">DUF4279 domain-containing protein</fullName>
    </recommendedName>
</protein>
<comment type="caution">
    <text evidence="1">The sequence shown here is derived from an EMBL/GenBank/DDBJ whole genome shotgun (WGS) entry which is preliminary data.</text>
</comment>
<dbReference type="Pfam" id="PF14106">
    <property type="entry name" value="DUF4279"/>
    <property type="match status" value="1"/>
</dbReference>
<dbReference type="RefSeq" id="WP_284323220.1">
    <property type="nucleotide sequence ID" value="NZ_BSOB01000063.1"/>
</dbReference>
<organism evidence="1 2">
    <name type="scientific">Dyella acidisoli</name>
    <dbReference type="NCBI Taxonomy" id="1867834"/>
    <lineage>
        <taxon>Bacteria</taxon>
        <taxon>Pseudomonadati</taxon>
        <taxon>Pseudomonadota</taxon>
        <taxon>Gammaproteobacteria</taxon>
        <taxon>Lysobacterales</taxon>
        <taxon>Rhodanobacteraceae</taxon>
        <taxon>Dyella</taxon>
    </lineage>
</organism>